<dbReference type="PANTHER" id="PTHR12860:SF0">
    <property type="entry name" value="SIGNAL RECOGNITION PARTICLE SUBUNIT SRP68"/>
    <property type="match status" value="1"/>
</dbReference>
<dbReference type="GO" id="GO:0005730">
    <property type="term" value="C:nucleolus"/>
    <property type="evidence" value="ECO:0007669"/>
    <property type="project" value="UniProtKB-SubCell"/>
</dbReference>
<dbReference type="GO" id="GO:0005047">
    <property type="term" value="F:signal recognition particle binding"/>
    <property type="evidence" value="ECO:0007669"/>
    <property type="project" value="InterPro"/>
</dbReference>
<protein>
    <recommendedName>
        <fullName evidence="9">Signal recognition particle subunit SRP68</fullName>
    </recommendedName>
</protein>
<dbReference type="InterPro" id="IPR026258">
    <property type="entry name" value="SRP68"/>
</dbReference>
<feature type="region of interest" description="Disordered" evidence="10">
    <location>
        <begin position="631"/>
        <end position="683"/>
    </location>
</feature>
<reference evidence="11 12" key="1">
    <citation type="submission" date="2020-11" db="EMBL/GenBank/DDBJ databases">
        <title>Kefir isolates.</title>
        <authorList>
            <person name="Marcisauskas S."/>
            <person name="Kim Y."/>
            <person name="Blasche S."/>
        </authorList>
    </citation>
    <scope>NUCLEOTIDE SEQUENCE [LARGE SCALE GENOMIC DNA]</scope>
    <source>
        <strain evidence="11 12">KR</strain>
    </source>
</reference>
<evidence type="ECO:0000256" key="7">
    <source>
        <dbReference type="ARBA" id="ARBA00023242"/>
    </source>
</evidence>
<dbReference type="GO" id="GO:0006614">
    <property type="term" value="P:SRP-dependent cotranslational protein targeting to membrane"/>
    <property type="evidence" value="ECO:0007669"/>
    <property type="project" value="InterPro"/>
</dbReference>
<evidence type="ECO:0000256" key="9">
    <source>
        <dbReference type="ARBA" id="ARBA00029498"/>
    </source>
</evidence>
<evidence type="ECO:0000256" key="10">
    <source>
        <dbReference type="SAM" id="MobiDB-lite"/>
    </source>
</evidence>
<dbReference type="PANTHER" id="PTHR12860">
    <property type="entry name" value="SIGNAL RECOGNITION PARTICLE 68 KDA PROTEIN"/>
    <property type="match status" value="1"/>
</dbReference>
<dbReference type="Gene3D" id="1.10.3450.40">
    <property type="entry name" value="Signal recognition particle, SRP68 subunit, RNA-binding domain"/>
    <property type="match status" value="1"/>
</dbReference>
<evidence type="ECO:0000256" key="3">
    <source>
        <dbReference type="ARBA" id="ARBA00009352"/>
    </source>
</evidence>
<comment type="similarity">
    <text evidence="3">Belongs to the SRP68 family.</text>
</comment>
<dbReference type="AlphaFoldDB" id="A0A9P6W3H7"/>
<dbReference type="PIRSF" id="PIRSF038995">
    <property type="entry name" value="SRP68"/>
    <property type="match status" value="1"/>
</dbReference>
<keyword evidence="4" id="KW-0963">Cytoplasm</keyword>
<keyword evidence="6" id="KW-0733">Signal recognition particle</keyword>
<dbReference type="Proteomes" id="UP000777482">
    <property type="component" value="Unassembled WGS sequence"/>
</dbReference>
<name>A0A9P6W3H7_RHOMI</name>
<sequence>MADSKGMIDFPLLQLVSNARATYGLRHQDYARYKSHCVAKVHHLRKAAGLSQKAGKSRKYEKKDLTADKITGPKSLQILLFDAERCWAQAHVLREAHADDATSRNKHHVAKRLVKAASLAKQLVKLAQNDDIRPRLSASQTTQVYAYSLVMTGTAAFERGKHEEGLKVLSVAHEVLAKLASTAGSATEEALANEMLDEVEPMLRFCAYRLGKDTSTGVSTIAGQVAKTEISSLVPSWDELRQRLDEAGQTSKKETVDIVWRGQEIPIRNAELVTAAAKVQSVLDSLRTDEAASSYSKGSAVAEGKKPATSKKEILGSRRMGTFDKALLVLSEAEATAAQLVEDNKIAMSKGNTARFEASSRALVSFHTYVQYHLLSVRAKRDLLLVASTAAKLAARERKIRHAEEAYTARTERRDPAVAEGKIKRLQAKVYPGLVKVFDTILLSFESMRDMEAVEQDDELATLVDARIAYIRAQRCQYLSRGYALASQFPSSLTLNARAKLYARQARATAAALSESFDLPTSSADDDDETEHDFVADRLPLDASSFDALDADLEADYQHISRDWFAATGGQVGADEEGLDIARLSLAEGRPRAVTSEKKKKVPFFDVAYNYVTAFDMEALAVKAGLLIPTEPGVNSSQTVAQAAGEEDEEEEEDAASPPQQQQEEQQPTPTKRGWGFSLFGRK</sequence>
<feature type="compositionally biased region" description="Acidic residues" evidence="10">
    <location>
        <begin position="645"/>
        <end position="655"/>
    </location>
</feature>
<comment type="subcellular location">
    <subcellularLocation>
        <location evidence="1">Cytoplasm</location>
    </subcellularLocation>
    <subcellularLocation>
        <location evidence="2">Nucleus</location>
        <location evidence="2">Nucleolus</location>
    </subcellularLocation>
</comment>
<dbReference type="OrthoDB" id="10255118at2759"/>
<keyword evidence="12" id="KW-1185">Reference proteome</keyword>
<evidence type="ECO:0000256" key="2">
    <source>
        <dbReference type="ARBA" id="ARBA00004604"/>
    </source>
</evidence>
<evidence type="ECO:0000313" key="11">
    <source>
        <dbReference type="EMBL" id="KAG0663534.1"/>
    </source>
</evidence>
<keyword evidence="7" id="KW-0539">Nucleus</keyword>
<keyword evidence="5" id="KW-0694">RNA-binding</keyword>
<dbReference type="GO" id="GO:0005786">
    <property type="term" value="C:signal recognition particle, endoplasmic reticulum targeting"/>
    <property type="evidence" value="ECO:0007669"/>
    <property type="project" value="UniProtKB-KW"/>
</dbReference>
<organism evidence="11 12">
    <name type="scientific">Rhodotorula mucilaginosa</name>
    <name type="common">Yeast</name>
    <name type="synonym">Rhodotorula rubra</name>
    <dbReference type="NCBI Taxonomy" id="5537"/>
    <lineage>
        <taxon>Eukaryota</taxon>
        <taxon>Fungi</taxon>
        <taxon>Dikarya</taxon>
        <taxon>Basidiomycota</taxon>
        <taxon>Pucciniomycotina</taxon>
        <taxon>Microbotryomycetes</taxon>
        <taxon>Sporidiobolales</taxon>
        <taxon>Sporidiobolaceae</taxon>
        <taxon>Rhodotorula</taxon>
    </lineage>
</organism>
<comment type="caution">
    <text evidence="11">The sequence shown here is derived from an EMBL/GenBank/DDBJ whole genome shotgun (WGS) entry which is preliminary data.</text>
</comment>
<dbReference type="GO" id="GO:0030942">
    <property type="term" value="F:endoplasmic reticulum signal peptide binding"/>
    <property type="evidence" value="ECO:0007669"/>
    <property type="project" value="InterPro"/>
</dbReference>
<evidence type="ECO:0000256" key="6">
    <source>
        <dbReference type="ARBA" id="ARBA00023135"/>
    </source>
</evidence>
<feature type="compositionally biased region" description="Low complexity" evidence="10">
    <location>
        <begin position="656"/>
        <end position="668"/>
    </location>
</feature>
<dbReference type="EMBL" id="PUHQ01000019">
    <property type="protein sequence ID" value="KAG0663534.1"/>
    <property type="molecule type" value="Genomic_DNA"/>
</dbReference>
<dbReference type="GO" id="GO:0008312">
    <property type="term" value="F:7S RNA binding"/>
    <property type="evidence" value="ECO:0007669"/>
    <property type="project" value="InterPro"/>
</dbReference>
<dbReference type="CDD" id="cd15481">
    <property type="entry name" value="SRP68-RBD"/>
    <property type="match status" value="1"/>
</dbReference>
<proteinExistence type="inferred from homology"/>
<evidence type="ECO:0000256" key="8">
    <source>
        <dbReference type="ARBA" id="ARBA00023274"/>
    </source>
</evidence>
<keyword evidence="8" id="KW-0687">Ribonucleoprotein</keyword>
<evidence type="ECO:0000256" key="4">
    <source>
        <dbReference type="ARBA" id="ARBA00022490"/>
    </source>
</evidence>
<gene>
    <name evidence="11" type="ORF">C6P46_002430</name>
</gene>
<dbReference type="InterPro" id="IPR034652">
    <property type="entry name" value="SRP68-RBD"/>
</dbReference>
<dbReference type="InterPro" id="IPR038253">
    <property type="entry name" value="SRP68_N_sf"/>
</dbReference>
<evidence type="ECO:0000256" key="1">
    <source>
        <dbReference type="ARBA" id="ARBA00004496"/>
    </source>
</evidence>
<evidence type="ECO:0000313" key="12">
    <source>
        <dbReference type="Proteomes" id="UP000777482"/>
    </source>
</evidence>
<dbReference type="Pfam" id="PF16969">
    <property type="entry name" value="SRP68"/>
    <property type="match status" value="1"/>
</dbReference>
<accession>A0A9P6W3H7</accession>
<evidence type="ECO:0000256" key="5">
    <source>
        <dbReference type="ARBA" id="ARBA00022884"/>
    </source>
</evidence>